<dbReference type="AlphaFoldDB" id="A0A2P9E606"/>
<dbReference type="EMBL" id="LT985249">
    <property type="protein sequence ID" value="SPD98813.1"/>
    <property type="molecule type" value="Genomic_DNA"/>
</dbReference>
<accession>A0A2P9E606</accession>
<name>A0A2P9E606_ECOLX</name>
<sequence length="313" mass="36367">MTLESIFIGTRVDKGRYGPQSREMAISDLISLIHRPSEPTRLILPDFSGLARHIDGQLREHFSQRQEDEYARKYRYLSDIWYQAGSLSNPDNRSRRFEKVMEQSQEFLVFSQDVMPNTNLYDLKYNEGERVRQKGQMYCLALLFHIIARAAFEPESVATDTTLVAHCRWMKDWVKKTLGARPLDELMVRTAMLDPGFFPALQRLIGDTQASSADEYLANCIRTACQKTSEYLNNPRQSYRMTFNYHSYDNQQLTMLKVLRDLHYRIDRLEMLLQELAKNTEVDFTTADTAGRWITEQIGKVEGNENLGIPANI</sequence>
<protein>
    <submittedName>
        <fullName evidence="1">Uncharacterized protein</fullName>
    </submittedName>
</protein>
<dbReference type="RefSeq" id="WP_064388796.1">
    <property type="nucleotide sequence ID" value="NZ_CAVMGN010000070.1"/>
</dbReference>
<proteinExistence type="predicted"/>
<geneLocation type="plasmid" evidence="1">
    <name>RCS46_p</name>
</geneLocation>
<keyword evidence="1" id="KW-0614">Plasmid</keyword>
<reference evidence="1" key="1">
    <citation type="submission" date="2018-02" db="EMBL/GenBank/DDBJ databases">
        <authorList>
            <person name="Cohen D.B."/>
            <person name="Kent A.D."/>
        </authorList>
    </citation>
    <scope>NUCLEOTIDE SEQUENCE</scope>
    <source>
        <strain evidence="1">195</strain>
    </source>
</reference>
<organism evidence="1">
    <name type="scientific">Escherichia coli</name>
    <dbReference type="NCBI Taxonomy" id="562"/>
    <lineage>
        <taxon>Bacteria</taxon>
        <taxon>Pseudomonadati</taxon>
        <taxon>Pseudomonadota</taxon>
        <taxon>Gammaproteobacteria</taxon>
        <taxon>Enterobacterales</taxon>
        <taxon>Enterobacteriaceae</taxon>
        <taxon>Escherichia</taxon>
    </lineage>
</organism>
<evidence type="ECO:0000313" key="1">
    <source>
        <dbReference type="EMBL" id="SPD98813.1"/>
    </source>
</evidence>
<gene>
    <name evidence="1" type="ORF">RCS46_P0239</name>
</gene>